<evidence type="ECO:0000256" key="5">
    <source>
        <dbReference type="ARBA" id="ARBA00022847"/>
    </source>
</evidence>
<dbReference type="PANTHER" id="PTHR48017">
    <property type="entry name" value="OS05G0424000 PROTEIN-RELATED"/>
    <property type="match status" value="1"/>
</dbReference>
<dbReference type="Pfam" id="PF01490">
    <property type="entry name" value="Aa_trans"/>
    <property type="match status" value="1"/>
</dbReference>
<evidence type="ECO:0000256" key="10">
    <source>
        <dbReference type="ARBA" id="ARBA00045588"/>
    </source>
</evidence>
<keyword evidence="9" id="KW-0927">Auxin signaling pathway</keyword>
<feature type="transmembrane region" description="Helical" evidence="11">
    <location>
        <begin position="243"/>
        <end position="261"/>
    </location>
</feature>
<feature type="transmembrane region" description="Helical" evidence="11">
    <location>
        <begin position="92"/>
        <end position="114"/>
    </location>
</feature>
<feature type="transmembrane region" description="Helical" evidence="11">
    <location>
        <begin position="201"/>
        <end position="223"/>
    </location>
</feature>
<feature type="transmembrane region" description="Helical" evidence="11">
    <location>
        <begin position="62"/>
        <end position="80"/>
    </location>
</feature>
<keyword evidence="6" id="KW-0029">Amino-acid transport</keyword>
<name>A0A2P2J1E9_RHIMU</name>
<evidence type="ECO:0000313" key="13">
    <source>
        <dbReference type="EMBL" id="MBW87303.1"/>
    </source>
</evidence>
<sequence length="377" mass="41824">MIHLGWITGVIGMLVVTALSLYASTLPVKFHELGGRRHIRFRDLAGYIYGKKGYFTVWTLQYINLFMINIGFIILAGSALKDVYTLFNNDDGLKLSYCNLIAGFACFMFAIFIPHLSALRVWLGFSAFLSLIYITVATVLSVKDGIREPERDYRIPGTFSTKIFTTIGSIANLFVTLNTGMLPEIQATVREPVVSNMMKALYVQFTVGLLPMYAVVFVGYWAYGASVSSYLLDNTTGPTWVKALANIAAFLQAVISFHIFASPSYEYFDTKYDVTGSPLAIRNLSFRVGLRGTYLLISSMAAALLPFLADSLSLTGALCTLPLTFVIPNHMYLVVKKNKLNSMQKLWHLLNVCVFGCWSIAATIAAVRLIVVDTKAY</sequence>
<keyword evidence="3" id="KW-0813">Transport</keyword>
<feature type="transmembrane region" description="Helical" evidence="11">
    <location>
        <begin position="121"/>
        <end position="142"/>
    </location>
</feature>
<dbReference type="EMBL" id="GGEC01006820">
    <property type="protein sequence ID" value="MBW87303.1"/>
    <property type="molecule type" value="Transcribed_RNA"/>
</dbReference>
<evidence type="ECO:0000256" key="2">
    <source>
        <dbReference type="ARBA" id="ARBA00005590"/>
    </source>
</evidence>
<dbReference type="GO" id="GO:0015293">
    <property type="term" value="F:symporter activity"/>
    <property type="evidence" value="ECO:0007669"/>
    <property type="project" value="UniProtKB-KW"/>
</dbReference>
<feature type="domain" description="Amino acid transporter transmembrane" evidence="12">
    <location>
        <begin position="3"/>
        <end position="367"/>
    </location>
</feature>
<evidence type="ECO:0000256" key="6">
    <source>
        <dbReference type="ARBA" id="ARBA00022970"/>
    </source>
</evidence>
<keyword evidence="5" id="KW-0769">Symport</keyword>
<evidence type="ECO:0000256" key="4">
    <source>
        <dbReference type="ARBA" id="ARBA00022692"/>
    </source>
</evidence>
<dbReference type="InterPro" id="IPR013057">
    <property type="entry name" value="AA_transpt_TM"/>
</dbReference>
<dbReference type="GO" id="GO:0006865">
    <property type="term" value="P:amino acid transport"/>
    <property type="evidence" value="ECO:0007669"/>
    <property type="project" value="UniProtKB-KW"/>
</dbReference>
<organism evidence="13">
    <name type="scientific">Rhizophora mucronata</name>
    <name type="common">Asiatic mangrove</name>
    <dbReference type="NCBI Taxonomy" id="61149"/>
    <lineage>
        <taxon>Eukaryota</taxon>
        <taxon>Viridiplantae</taxon>
        <taxon>Streptophyta</taxon>
        <taxon>Embryophyta</taxon>
        <taxon>Tracheophyta</taxon>
        <taxon>Spermatophyta</taxon>
        <taxon>Magnoliopsida</taxon>
        <taxon>eudicotyledons</taxon>
        <taxon>Gunneridae</taxon>
        <taxon>Pentapetalae</taxon>
        <taxon>rosids</taxon>
        <taxon>fabids</taxon>
        <taxon>Malpighiales</taxon>
        <taxon>Rhizophoraceae</taxon>
        <taxon>Rhizophora</taxon>
    </lineage>
</organism>
<dbReference type="GO" id="GO:0012505">
    <property type="term" value="C:endomembrane system"/>
    <property type="evidence" value="ECO:0007669"/>
    <property type="project" value="UniProtKB-SubCell"/>
</dbReference>
<evidence type="ECO:0000256" key="1">
    <source>
        <dbReference type="ARBA" id="ARBA00004127"/>
    </source>
</evidence>
<keyword evidence="8 11" id="KW-0472">Membrane</keyword>
<evidence type="ECO:0000256" key="3">
    <source>
        <dbReference type="ARBA" id="ARBA00022448"/>
    </source>
</evidence>
<feature type="transmembrane region" description="Helical" evidence="11">
    <location>
        <begin position="314"/>
        <end position="335"/>
    </location>
</feature>
<dbReference type="GO" id="GO:0009734">
    <property type="term" value="P:auxin-activated signaling pathway"/>
    <property type="evidence" value="ECO:0007669"/>
    <property type="project" value="UniProtKB-KW"/>
</dbReference>
<dbReference type="AlphaFoldDB" id="A0A2P2J1E9"/>
<comment type="similarity">
    <text evidence="2">Belongs to the amino acid/polyamine transporter 2 family. Amino acid/auxin permease (AAAP) (TC 2.A.18.1) subfamily.</text>
</comment>
<keyword evidence="7 11" id="KW-1133">Transmembrane helix</keyword>
<evidence type="ECO:0000256" key="7">
    <source>
        <dbReference type="ARBA" id="ARBA00022989"/>
    </source>
</evidence>
<comment type="subcellular location">
    <subcellularLocation>
        <location evidence="1">Endomembrane system</location>
        <topology evidence="1">Multi-pass membrane protein</topology>
    </subcellularLocation>
</comment>
<accession>A0A2P2J1E9</accession>
<feature type="transmembrane region" description="Helical" evidence="11">
    <location>
        <begin position="347"/>
        <end position="371"/>
    </location>
</feature>
<keyword evidence="4 11" id="KW-0812">Transmembrane</keyword>
<comment type="function">
    <text evidence="10">Carrier protein involved in proton-driven auxin influx. Mediates the formation of auxin gradient from developing leaves (site of auxin biosynthesis) to tips by contributing to the loading of auxin in vascular tissues and facilitating acropetal (base to tip) auxin transport within inner tissues of the root apex, and basipetal (tip to base) auxin transport within outer tissues of the root apex. May be involved in lateral roots and nodules formation.</text>
</comment>
<evidence type="ECO:0000256" key="8">
    <source>
        <dbReference type="ARBA" id="ARBA00023136"/>
    </source>
</evidence>
<feature type="transmembrane region" description="Helical" evidence="11">
    <location>
        <begin position="162"/>
        <end position="180"/>
    </location>
</feature>
<evidence type="ECO:0000259" key="12">
    <source>
        <dbReference type="Pfam" id="PF01490"/>
    </source>
</evidence>
<evidence type="ECO:0000256" key="9">
    <source>
        <dbReference type="ARBA" id="ARBA00023294"/>
    </source>
</evidence>
<feature type="transmembrane region" description="Helical" evidence="11">
    <location>
        <begin position="6"/>
        <end position="28"/>
    </location>
</feature>
<evidence type="ECO:0000256" key="11">
    <source>
        <dbReference type="SAM" id="Phobius"/>
    </source>
</evidence>
<reference evidence="13" key="1">
    <citation type="submission" date="2018-02" db="EMBL/GenBank/DDBJ databases">
        <title>Rhizophora mucronata_Transcriptome.</title>
        <authorList>
            <person name="Meera S.P."/>
            <person name="Sreeshan A."/>
            <person name="Augustine A."/>
        </authorList>
    </citation>
    <scope>NUCLEOTIDE SEQUENCE</scope>
    <source>
        <tissue evidence="13">Leaf</tissue>
    </source>
</reference>
<protein>
    <submittedName>
        <fullName evidence="13">Proline transporter 1-like</fullName>
    </submittedName>
</protein>
<proteinExistence type="inferred from homology"/>